<evidence type="ECO:0000256" key="1">
    <source>
        <dbReference type="ARBA" id="ARBA00004123"/>
    </source>
</evidence>
<dbReference type="Gene3D" id="1.10.20.10">
    <property type="entry name" value="Histone, subunit A"/>
    <property type="match status" value="1"/>
</dbReference>
<feature type="domain" description="Transcription factor CBF/NF-Y/archaeal histone" evidence="3">
    <location>
        <begin position="117"/>
        <end position="181"/>
    </location>
</feature>
<comment type="caution">
    <text evidence="4">The sequence shown here is derived from an EMBL/GenBank/DDBJ whole genome shotgun (WGS) entry which is preliminary data.</text>
</comment>
<evidence type="ECO:0000259" key="3">
    <source>
        <dbReference type="Pfam" id="PF00808"/>
    </source>
</evidence>
<dbReference type="GO" id="GO:0017025">
    <property type="term" value="F:TBP-class protein binding"/>
    <property type="evidence" value="ECO:0007669"/>
    <property type="project" value="TreeGrafter"/>
</dbReference>
<keyword evidence="2" id="KW-0539">Nucleus</keyword>
<reference evidence="4 5" key="1">
    <citation type="submission" date="2019-05" db="EMBL/GenBank/DDBJ databases">
        <title>Emergence of the Ug99 lineage of the wheat stem rust pathogen through somatic hybridization.</title>
        <authorList>
            <person name="Li F."/>
            <person name="Upadhyaya N.M."/>
            <person name="Sperschneider J."/>
            <person name="Matny O."/>
            <person name="Nguyen-Phuc H."/>
            <person name="Mago R."/>
            <person name="Raley C."/>
            <person name="Miller M.E."/>
            <person name="Silverstein K.A.T."/>
            <person name="Henningsen E."/>
            <person name="Hirsch C.D."/>
            <person name="Visser B."/>
            <person name="Pretorius Z.A."/>
            <person name="Steffenson B.J."/>
            <person name="Schwessinger B."/>
            <person name="Dodds P.N."/>
            <person name="Figueroa M."/>
        </authorList>
    </citation>
    <scope>NUCLEOTIDE SEQUENCE [LARGE SCALE GENOMIC DNA]</scope>
    <source>
        <strain evidence="4 5">Ug99</strain>
    </source>
</reference>
<dbReference type="GO" id="GO:0017054">
    <property type="term" value="C:negative cofactor 2 complex"/>
    <property type="evidence" value="ECO:0007669"/>
    <property type="project" value="InterPro"/>
</dbReference>
<comment type="subcellular location">
    <subcellularLocation>
        <location evidence="1">Nucleus</location>
    </subcellularLocation>
</comment>
<gene>
    <name evidence="4" type="primary">NCB2_1</name>
    <name evidence="4" type="ORF">PGTUg99_006141</name>
</gene>
<dbReference type="InterPro" id="IPR042225">
    <property type="entry name" value="Ncb2"/>
</dbReference>
<dbReference type="AlphaFoldDB" id="A0A5B0R555"/>
<dbReference type="GO" id="GO:0000122">
    <property type="term" value="P:negative regulation of transcription by RNA polymerase II"/>
    <property type="evidence" value="ECO:0007669"/>
    <property type="project" value="InterPro"/>
</dbReference>
<dbReference type="InterPro" id="IPR009072">
    <property type="entry name" value="Histone-fold"/>
</dbReference>
<proteinExistence type="predicted"/>
<dbReference type="SUPFAM" id="SSF47113">
    <property type="entry name" value="Histone-fold"/>
    <property type="match status" value="1"/>
</dbReference>
<evidence type="ECO:0000313" key="5">
    <source>
        <dbReference type="Proteomes" id="UP000325313"/>
    </source>
</evidence>
<dbReference type="CDD" id="cd22905">
    <property type="entry name" value="HFD_Dr1"/>
    <property type="match status" value="1"/>
</dbReference>
<dbReference type="PANTHER" id="PTHR46138">
    <property type="entry name" value="PROTEIN DR1"/>
    <property type="match status" value="1"/>
</dbReference>
<evidence type="ECO:0000256" key="2">
    <source>
        <dbReference type="ARBA" id="ARBA00023242"/>
    </source>
</evidence>
<dbReference type="GO" id="GO:0051123">
    <property type="term" value="P:RNA polymerase II preinitiation complex assembly"/>
    <property type="evidence" value="ECO:0007669"/>
    <property type="project" value="TreeGrafter"/>
</dbReference>
<name>A0A5B0R555_PUCGR</name>
<dbReference type="Pfam" id="PF00808">
    <property type="entry name" value="CBFD_NFYB_HMF"/>
    <property type="match status" value="1"/>
</dbReference>
<dbReference type="InterPro" id="IPR003958">
    <property type="entry name" value="CBFA_NFYB_domain"/>
</dbReference>
<dbReference type="FunFam" id="1.10.20.10:FF:000019">
    <property type="entry name" value="Negative cofactor 2 beta"/>
    <property type="match status" value="1"/>
</dbReference>
<sequence>MAVLICTVRNRYDGSEVLIMDLCCTLCCQIQSGALTRPRGGADAAGFAVSDMAGARPLRRERRLVLDGLSPGPNPADPEQTQAINNHLRELFYRSLVSIEPPIMSDNERGTGGDEVGLPRATVNKLISEILPADVICSKDTKDLVAECCKEFITLISSEANEICEKDAKKTISPEHITSALKQLGFDDFIEEVEDINRVHKAQAKKDNQKRKNKLDQSAFTQDELAAQQELLFAASKARFDAGQS</sequence>
<dbReference type="Proteomes" id="UP000325313">
    <property type="component" value="Unassembled WGS sequence"/>
</dbReference>
<dbReference type="GO" id="GO:0046982">
    <property type="term" value="F:protein heterodimerization activity"/>
    <property type="evidence" value="ECO:0007669"/>
    <property type="project" value="InterPro"/>
</dbReference>
<dbReference type="PANTHER" id="PTHR46138:SF1">
    <property type="entry name" value="PROTEIN DR1"/>
    <property type="match status" value="1"/>
</dbReference>
<organism evidence="4 5">
    <name type="scientific">Puccinia graminis f. sp. tritici</name>
    <dbReference type="NCBI Taxonomy" id="56615"/>
    <lineage>
        <taxon>Eukaryota</taxon>
        <taxon>Fungi</taxon>
        <taxon>Dikarya</taxon>
        <taxon>Basidiomycota</taxon>
        <taxon>Pucciniomycotina</taxon>
        <taxon>Pucciniomycetes</taxon>
        <taxon>Pucciniales</taxon>
        <taxon>Pucciniaceae</taxon>
        <taxon>Puccinia</taxon>
    </lineage>
</organism>
<dbReference type="EMBL" id="VDEP01000242">
    <property type="protein sequence ID" value="KAA1120598.1"/>
    <property type="molecule type" value="Genomic_DNA"/>
</dbReference>
<protein>
    <submittedName>
        <fullName evidence="4">Negative cofactor 2 transcription regulator complex subunit ncb2</fullName>
    </submittedName>
</protein>
<evidence type="ECO:0000313" key="4">
    <source>
        <dbReference type="EMBL" id="KAA1120598.1"/>
    </source>
</evidence>
<accession>A0A5B0R555</accession>
<dbReference type="GO" id="GO:0016251">
    <property type="term" value="F:RNA polymerase II general transcription initiation factor activity"/>
    <property type="evidence" value="ECO:0007669"/>
    <property type="project" value="TreeGrafter"/>
</dbReference>